<keyword evidence="1" id="KW-0175">Coiled coil</keyword>
<evidence type="ECO:0000256" key="1">
    <source>
        <dbReference type="SAM" id="Coils"/>
    </source>
</evidence>
<organism evidence="3 4">
    <name type="scientific">Micromonospora halophytica</name>
    <dbReference type="NCBI Taxonomy" id="47864"/>
    <lineage>
        <taxon>Bacteria</taxon>
        <taxon>Bacillati</taxon>
        <taxon>Actinomycetota</taxon>
        <taxon>Actinomycetes</taxon>
        <taxon>Micromonosporales</taxon>
        <taxon>Micromonosporaceae</taxon>
        <taxon>Micromonospora</taxon>
    </lineage>
</organism>
<reference evidence="4" key="1">
    <citation type="submission" date="2016-06" db="EMBL/GenBank/DDBJ databases">
        <authorList>
            <person name="Varghese N."/>
        </authorList>
    </citation>
    <scope>NUCLEOTIDE SEQUENCE [LARGE SCALE GENOMIC DNA]</scope>
    <source>
        <strain evidence="4">DSM 43171</strain>
    </source>
</reference>
<evidence type="ECO:0000313" key="3">
    <source>
        <dbReference type="EMBL" id="SCG61709.1"/>
    </source>
</evidence>
<dbReference type="InterPro" id="IPR010640">
    <property type="entry name" value="Low_temperature_requirement_A"/>
</dbReference>
<dbReference type="OrthoDB" id="7698234at2"/>
<sequence length="432" mass="47062">MSKPRTSRREPIRTVAAGTRVARVEVFFDLIFVYGFFNLSRYVAEDLTAHGLVKGLLVLALLWLCWVAHMLAAQRVRLAEGIGPLVTFAAMGAALAIALTIPHAFGDRPGGLSGPVLFPICYFTLRCLHLGLHWYAVRQVPVERRQLNRIGAAVFVSTGLLLVAAFLPWFPGDLDTFGVRIGLWTLAVLVEYGTGLVVGLSGWRLAAPGHFAERFELIVIIAFGELIISIGIGSGVLGQPITWPAFFASLVGLVVIASLWWLYFDSLAFAAELTIHALPNRERVALARDGYIYLHLPIIAGLILLAAGGEEMVRFLSTGEAHVLMPVHGLGGTLLYVGVALYLLALIAFQFRALGTVVWTRVAGVLLVAGTAPLAGRLPAVVVLGLLALICLGVVIAEIVFLAESREALREAIQEEREAHEARETEWRRRRR</sequence>
<dbReference type="EMBL" id="FMDN01000016">
    <property type="protein sequence ID" value="SCG61709.1"/>
    <property type="molecule type" value="Genomic_DNA"/>
</dbReference>
<feature type="transmembrane region" description="Helical" evidence="2">
    <location>
        <begin position="243"/>
        <end position="264"/>
    </location>
</feature>
<evidence type="ECO:0000313" key="4">
    <source>
        <dbReference type="Proteomes" id="UP000199408"/>
    </source>
</evidence>
<feature type="transmembrane region" description="Helical" evidence="2">
    <location>
        <begin position="181"/>
        <end position="203"/>
    </location>
</feature>
<feature type="transmembrane region" description="Helical" evidence="2">
    <location>
        <begin position="85"/>
        <end position="105"/>
    </location>
</feature>
<feature type="transmembrane region" description="Helical" evidence="2">
    <location>
        <begin position="215"/>
        <end position="237"/>
    </location>
</feature>
<feature type="transmembrane region" description="Helical" evidence="2">
    <location>
        <begin position="291"/>
        <end position="309"/>
    </location>
</feature>
<accession>A0A1C5IUS5</accession>
<protein>
    <submittedName>
        <fullName evidence="3">Low temperature requirement protein LtrA</fullName>
    </submittedName>
</protein>
<name>A0A1C5IUS5_9ACTN</name>
<keyword evidence="2" id="KW-0812">Transmembrane</keyword>
<keyword evidence="4" id="KW-1185">Reference proteome</keyword>
<feature type="transmembrane region" description="Helical" evidence="2">
    <location>
        <begin position="21"/>
        <end position="40"/>
    </location>
</feature>
<dbReference type="RefSeq" id="WP_091299904.1">
    <property type="nucleotide sequence ID" value="NZ_FMDN01000016.1"/>
</dbReference>
<feature type="transmembrane region" description="Helical" evidence="2">
    <location>
        <begin position="52"/>
        <end position="73"/>
    </location>
</feature>
<feature type="transmembrane region" description="Helical" evidence="2">
    <location>
        <begin position="356"/>
        <end position="375"/>
    </location>
</feature>
<feature type="coiled-coil region" evidence="1">
    <location>
        <begin position="399"/>
        <end position="430"/>
    </location>
</feature>
<dbReference type="STRING" id="47864.GA0070560_11693"/>
<gene>
    <name evidence="3" type="ORF">GA0070560_11693</name>
</gene>
<feature type="transmembrane region" description="Helical" evidence="2">
    <location>
        <begin position="329"/>
        <end position="349"/>
    </location>
</feature>
<keyword evidence="2" id="KW-0472">Membrane</keyword>
<dbReference type="PANTHER" id="PTHR36840:SF1">
    <property type="entry name" value="BLL5714 PROTEIN"/>
    <property type="match status" value="1"/>
</dbReference>
<dbReference type="PANTHER" id="PTHR36840">
    <property type="entry name" value="BLL5714 PROTEIN"/>
    <property type="match status" value="1"/>
</dbReference>
<proteinExistence type="predicted"/>
<evidence type="ECO:0000256" key="2">
    <source>
        <dbReference type="SAM" id="Phobius"/>
    </source>
</evidence>
<feature type="transmembrane region" description="Helical" evidence="2">
    <location>
        <begin position="117"/>
        <end position="137"/>
    </location>
</feature>
<dbReference type="Proteomes" id="UP000199408">
    <property type="component" value="Unassembled WGS sequence"/>
</dbReference>
<dbReference type="AlphaFoldDB" id="A0A1C5IUS5"/>
<keyword evidence="2" id="KW-1133">Transmembrane helix</keyword>
<feature type="transmembrane region" description="Helical" evidence="2">
    <location>
        <begin position="381"/>
        <end position="403"/>
    </location>
</feature>
<dbReference type="Pfam" id="PF06772">
    <property type="entry name" value="LtrA"/>
    <property type="match status" value="1"/>
</dbReference>
<feature type="transmembrane region" description="Helical" evidence="2">
    <location>
        <begin position="149"/>
        <end position="169"/>
    </location>
</feature>